<keyword evidence="3" id="KW-1185">Reference proteome</keyword>
<name>A0AAJ0F3R0_9PEZI</name>
<organism evidence="2 3">
    <name type="scientific">Echria macrotheca</name>
    <dbReference type="NCBI Taxonomy" id="438768"/>
    <lineage>
        <taxon>Eukaryota</taxon>
        <taxon>Fungi</taxon>
        <taxon>Dikarya</taxon>
        <taxon>Ascomycota</taxon>
        <taxon>Pezizomycotina</taxon>
        <taxon>Sordariomycetes</taxon>
        <taxon>Sordariomycetidae</taxon>
        <taxon>Sordariales</taxon>
        <taxon>Schizotheciaceae</taxon>
        <taxon>Echria</taxon>
    </lineage>
</organism>
<keyword evidence="1" id="KW-0812">Transmembrane</keyword>
<keyword evidence="1" id="KW-0472">Membrane</keyword>
<feature type="transmembrane region" description="Helical" evidence="1">
    <location>
        <begin position="50"/>
        <end position="69"/>
    </location>
</feature>
<protein>
    <submittedName>
        <fullName evidence="2">Uncharacterized protein</fullName>
    </submittedName>
</protein>
<dbReference type="EMBL" id="MU839839">
    <property type="protein sequence ID" value="KAK1752547.1"/>
    <property type="molecule type" value="Genomic_DNA"/>
</dbReference>
<accession>A0AAJ0F3R0</accession>
<reference evidence="2" key="1">
    <citation type="submission" date="2023-06" db="EMBL/GenBank/DDBJ databases">
        <title>Genome-scale phylogeny and comparative genomics of the fungal order Sordariales.</title>
        <authorList>
            <consortium name="Lawrence Berkeley National Laboratory"/>
            <person name="Hensen N."/>
            <person name="Bonometti L."/>
            <person name="Westerberg I."/>
            <person name="Brannstrom I.O."/>
            <person name="Guillou S."/>
            <person name="Cros-Aarteil S."/>
            <person name="Calhoun S."/>
            <person name="Haridas S."/>
            <person name="Kuo A."/>
            <person name="Mondo S."/>
            <person name="Pangilinan J."/>
            <person name="Riley R."/>
            <person name="Labutti K."/>
            <person name="Andreopoulos B."/>
            <person name="Lipzen A."/>
            <person name="Chen C."/>
            <person name="Yanf M."/>
            <person name="Daum C."/>
            <person name="Ng V."/>
            <person name="Clum A."/>
            <person name="Steindorff A."/>
            <person name="Ohm R."/>
            <person name="Martin F."/>
            <person name="Silar P."/>
            <person name="Natvig D."/>
            <person name="Lalanne C."/>
            <person name="Gautier V."/>
            <person name="Ament-Velasquez S.L."/>
            <person name="Kruys A."/>
            <person name="Hutchinson M.I."/>
            <person name="Powell A.J."/>
            <person name="Barry K."/>
            <person name="Miller A.N."/>
            <person name="Grigoriev I.V."/>
            <person name="Debuchy R."/>
            <person name="Gladieux P."/>
            <person name="Thoren M.H."/>
            <person name="Johannesson H."/>
        </authorList>
    </citation>
    <scope>NUCLEOTIDE SEQUENCE</scope>
    <source>
        <strain evidence="2">PSN4</strain>
    </source>
</reference>
<comment type="caution">
    <text evidence="2">The sequence shown here is derived from an EMBL/GenBank/DDBJ whole genome shotgun (WGS) entry which is preliminary data.</text>
</comment>
<evidence type="ECO:0000313" key="3">
    <source>
        <dbReference type="Proteomes" id="UP001239445"/>
    </source>
</evidence>
<evidence type="ECO:0000313" key="2">
    <source>
        <dbReference type="EMBL" id="KAK1752547.1"/>
    </source>
</evidence>
<gene>
    <name evidence="2" type="ORF">QBC47DRAFT_60339</name>
</gene>
<dbReference type="Proteomes" id="UP001239445">
    <property type="component" value="Unassembled WGS sequence"/>
</dbReference>
<proteinExistence type="predicted"/>
<sequence>MHPLVARVAWSNQSRGVCDSSQLNGCGKARPPWILVGDAKLSQRASLRLCVCKLAFVAGFLLHIQYLLFPRLEVEMFASQSAPGPEIGPALQGSSGPAFQLRAASPGLPTDSIRTGNRGWEWRHFHFTIQHRQSDPVRWKVGVYSAIRLGADMEERNGNSIRHCSGSVPYASLTLSYPAGRPAASAHHLAGPKDFLTGTLHTLRAL</sequence>
<evidence type="ECO:0000256" key="1">
    <source>
        <dbReference type="SAM" id="Phobius"/>
    </source>
</evidence>
<keyword evidence="1" id="KW-1133">Transmembrane helix</keyword>
<dbReference type="AlphaFoldDB" id="A0AAJ0F3R0"/>